<gene>
    <name evidence="2" type="ORF">QBC38DRAFT_139337</name>
</gene>
<dbReference type="EMBL" id="MU865573">
    <property type="protein sequence ID" value="KAK4221205.1"/>
    <property type="molecule type" value="Genomic_DNA"/>
</dbReference>
<evidence type="ECO:0000313" key="3">
    <source>
        <dbReference type="Proteomes" id="UP001301958"/>
    </source>
</evidence>
<proteinExistence type="predicted"/>
<dbReference type="Proteomes" id="UP001301958">
    <property type="component" value="Unassembled WGS sequence"/>
</dbReference>
<feature type="compositionally biased region" description="Low complexity" evidence="1">
    <location>
        <begin position="241"/>
        <end position="254"/>
    </location>
</feature>
<feature type="region of interest" description="Disordered" evidence="1">
    <location>
        <begin position="241"/>
        <end position="346"/>
    </location>
</feature>
<name>A0AAN6YME1_9PEZI</name>
<comment type="caution">
    <text evidence="2">The sequence shown here is derived from an EMBL/GenBank/DDBJ whole genome shotgun (WGS) entry which is preliminary data.</text>
</comment>
<organism evidence="2 3">
    <name type="scientific">Podospora fimiseda</name>
    <dbReference type="NCBI Taxonomy" id="252190"/>
    <lineage>
        <taxon>Eukaryota</taxon>
        <taxon>Fungi</taxon>
        <taxon>Dikarya</taxon>
        <taxon>Ascomycota</taxon>
        <taxon>Pezizomycotina</taxon>
        <taxon>Sordariomycetes</taxon>
        <taxon>Sordariomycetidae</taxon>
        <taxon>Sordariales</taxon>
        <taxon>Podosporaceae</taxon>
        <taxon>Podospora</taxon>
    </lineage>
</organism>
<evidence type="ECO:0000313" key="2">
    <source>
        <dbReference type="EMBL" id="KAK4221205.1"/>
    </source>
</evidence>
<feature type="compositionally biased region" description="Polar residues" evidence="1">
    <location>
        <begin position="282"/>
        <end position="297"/>
    </location>
</feature>
<feature type="compositionally biased region" description="Polar residues" evidence="1">
    <location>
        <begin position="304"/>
        <end position="325"/>
    </location>
</feature>
<keyword evidence="3" id="KW-1185">Reference proteome</keyword>
<evidence type="ECO:0000256" key="1">
    <source>
        <dbReference type="SAM" id="MobiDB-lite"/>
    </source>
</evidence>
<protein>
    <submittedName>
        <fullName evidence="2">Uncharacterized protein</fullName>
    </submittedName>
</protein>
<reference evidence="2" key="2">
    <citation type="submission" date="2023-05" db="EMBL/GenBank/DDBJ databases">
        <authorList>
            <consortium name="Lawrence Berkeley National Laboratory"/>
            <person name="Steindorff A."/>
            <person name="Hensen N."/>
            <person name="Bonometti L."/>
            <person name="Westerberg I."/>
            <person name="Brannstrom I.O."/>
            <person name="Guillou S."/>
            <person name="Cros-Aarteil S."/>
            <person name="Calhoun S."/>
            <person name="Haridas S."/>
            <person name="Kuo A."/>
            <person name="Mondo S."/>
            <person name="Pangilinan J."/>
            <person name="Riley R."/>
            <person name="Labutti K."/>
            <person name="Andreopoulos B."/>
            <person name="Lipzen A."/>
            <person name="Chen C."/>
            <person name="Yanf M."/>
            <person name="Daum C."/>
            <person name="Ng V."/>
            <person name="Clum A."/>
            <person name="Ohm R."/>
            <person name="Martin F."/>
            <person name="Silar P."/>
            <person name="Natvig D."/>
            <person name="Lalanne C."/>
            <person name="Gautier V."/>
            <person name="Ament-Velasquez S.L."/>
            <person name="Kruys A."/>
            <person name="Hutchinson M.I."/>
            <person name="Powell A.J."/>
            <person name="Barry K."/>
            <person name="Miller A.N."/>
            <person name="Grigoriev I.V."/>
            <person name="Debuchy R."/>
            <person name="Gladieux P."/>
            <person name="Thoren M.H."/>
            <person name="Johannesson H."/>
        </authorList>
    </citation>
    <scope>NUCLEOTIDE SEQUENCE</scope>
    <source>
        <strain evidence="2">CBS 990.96</strain>
    </source>
</reference>
<reference evidence="2" key="1">
    <citation type="journal article" date="2023" name="Mol. Phylogenet. Evol.">
        <title>Genome-scale phylogeny and comparative genomics of the fungal order Sordariales.</title>
        <authorList>
            <person name="Hensen N."/>
            <person name="Bonometti L."/>
            <person name="Westerberg I."/>
            <person name="Brannstrom I.O."/>
            <person name="Guillou S."/>
            <person name="Cros-Aarteil S."/>
            <person name="Calhoun S."/>
            <person name="Haridas S."/>
            <person name="Kuo A."/>
            <person name="Mondo S."/>
            <person name="Pangilinan J."/>
            <person name="Riley R."/>
            <person name="LaButti K."/>
            <person name="Andreopoulos B."/>
            <person name="Lipzen A."/>
            <person name="Chen C."/>
            <person name="Yan M."/>
            <person name="Daum C."/>
            <person name="Ng V."/>
            <person name="Clum A."/>
            <person name="Steindorff A."/>
            <person name="Ohm R.A."/>
            <person name="Martin F."/>
            <person name="Silar P."/>
            <person name="Natvig D.O."/>
            <person name="Lalanne C."/>
            <person name="Gautier V."/>
            <person name="Ament-Velasquez S.L."/>
            <person name="Kruys A."/>
            <person name="Hutchinson M.I."/>
            <person name="Powell A.J."/>
            <person name="Barry K."/>
            <person name="Miller A.N."/>
            <person name="Grigoriev I.V."/>
            <person name="Debuchy R."/>
            <person name="Gladieux P."/>
            <person name="Hiltunen Thoren M."/>
            <person name="Johannesson H."/>
        </authorList>
    </citation>
    <scope>NUCLEOTIDE SEQUENCE</scope>
    <source>
        <strain evidence="2">CBS 990.96</strain>
    </source>
</reference>
<sequence length="356" mass="39938">MFLSSSSHDNPKYFNMPKRPFVQSLDDSASASAPKRARPSEPRLECPFALHPLTQKLHIRCRKWKGGRAISDLRIHFDRCHYLVFCDICYLVFDGPKKVEERDAHQRRNACIEELEIPEECRYKITHTQFREMFARTKLKGQHPAGMTEKERKWRIIWQSLIDDNILPHAEPPSSIIQEEQPEAVLRHEDSCEDVRGYNESDENLQKMHDQAREKGIEYEVVKELIQGFVERFASSKAATFAPADSTSATPSTSGVSHSAAPGLSGPSLMLVPEVLAPGPDASQSLNPLMSGPSQDFDTPVPDASQSLNPSASDPSQESDTSIPNQMLDGDHSDSSGWYDGPPLSPITAEFQFQFE</sequence>
<dbReference type="AlphaFoldDB" id="A0AAN6YME1"/>
<accession>A0AAN6YME1</accession>